<keyword evidence="2" id="KW-1133">Transmembrane helix</keyword>
<dbReference type="OrthoDB" id="19623at2759"/>
<dbReference type="GO" id="GO:0005788">
    <property type="term" value="C:endoplasmic reticulum lumen"/>
    <property type="evidence" value="ECO:0007669"/>
    <property type="project" value="TreeGrafter"/>
</dbReference>
<keyword evidence="4" id="KW-1185">Reference proteome</keyword>
<dbReference type="InterPro" id="IPR027417">
    <property type="entry name" value="P-loop_NTPase"/>
</dbReference>
<dbReference type="AlphaFoldDB" id="A0A8T2MXF4"/>
<proteinExistence type="inferred from homology"/>
<comment type="similarity">
    <text evidence="1">Belongs to the ClpA/ClpB family. Torsin subfamily.</text>
</comment>
<organism evidence="3 4">
    <name type="scientific">Albula glossodonta</name>
    <name type="common">roundjaw bonefish</name>
    <dbReference type="NCBI Taxonomy" id="121402"/>
    <lineage>
        <taxon>Eukaryota</taxon>
        <taxon>Metazoa</taxon>
        <taxon>Chordata</taxon>
        <taxon>Craniata</taxon>
        <taxon>Vertebrata</taxon>
        <taxon>Euteleostomi</taxon>
        <taxon>Actinopterygii</taxon>
        <taxon>Neopterygii</taxon>
        <taxon>Teleostei</taxon>
        <taxon>Albuliformes</taxon>
        <taxon>Albulidae</taxon>
        <taxon>Albula</taxon>
    </lineage>
</organism>
<protein>
    <submittedName>
        <fullName evidence="3">Uncharacterized protein</fullName>
    </submittedName>
</protein>
<evidence type="ECO:0000313" key="4">
    <source>
        <dbReference type="Proteomes" id="UP000824540"/>
    </source>
</evidence>
<evidence type="ECO:0000256" key="2">
    <source>
        <dbReference type="SAM" id="Phobius"/>
    </source>
</evidence>
<reference evidence="3" key="1">
    <citation type="thesis" date="2021" institute="BYU ScholarsArchive" country="Provo, UT, USA">
        <title>Applications of and Algorithms for Genome Assembly and Genomic Analyses with an Emphasis on Marine Teleosts.</title>
        <authorList>
            <person name="Pickett B.D."/>
        </authorList>
    </citation>
    <scope>NUCLEOTIDE SEQUENCE</scope>
    <source>
        <strain evidence="3">HI-2016</strain>
    </source>
</reference>
<dbReference type="GO" id="GO:0005524">
    <property type="term" value="F:ATP binding"/>
    <property type="evidence" value="ECO:0007669"/>
    <property type="project" value="InterPro"/>
</dbReference>
<keyword evidence="2" id="KW-0472">Membrane</keyword>
<dbReference type="PANTHER" id="PTHR10760:SF2">
    <property type="entry name" value="LD13476P-RELATED"/>
    <property type="match status" value="1"/>
</dbReference>
<gene>
    <name evidence="3" type="ORF">JZ751_007705</name>
</gene>
<dbReference type="Pfam" id="PF06309">
    <property type="entry name" value="Torsin"/>
    <property type="match status" value="1"/>
</dbReference>
<keyword evidence="2" id="KW-0812">Transmembrane</keyword>
<dbReference type="SUPFAM" id="SSF52540">
    <property type="entry name" value="P-loop containing nucleoside triphosphate hydrolases"/>
    <property type="match status" value="1"/>
</dbReference>
<dbReference type="EMBL" id="JAFBMS010001498">
    <property type="protein sequence ID" value="KAG9329077.1"/>
    <property type="molecule type" value="Genomic_DNA"/>
</dbReference>
<accession>A0A8T2MXF4</accession>
<dbReference type="GO" id="GO:0016887">
    <property type="term" value="F:ATP hydrolysis activity"/>
    <property type="evidence" value="ECO:0007669"/>
    <property type="project" value="InterPro"/>
</dbReference>
<comment type="caution">
    <text evidence="3">The sequence shown here is derived from an EMBL/GenBank/DDBJ whole genome shotgun (WGS) entry which is preliminary data.</text>
</comment>
<dbReference type="GO" id="GO:0005635">
    <property type="term" value="C:nuclear envelope"/>
    <property type="evidence" value="ECO:0007669"/>
    <property type="project" value="TreeGrafter"/>
</dbReference>
<name>A0A8T2MXF4_9TELE</name>
<sequence length="114" mass="11965">MAVKGEDVFVCIVFGLALVGFVYVTVRGVGIICDYFRGPLCPMAYNPNVILKAVKGFMADPNPSKPLVLSLHGSSGTGKNLVAKIIAQNLFEGGEFSSQNNSPSSVLKVTKGGT</sequence>
<dbReference type="PANTHER" id="PTHR10760">
    <property type="entry name" value="TORSIN"/>
    <property type="match status" value="1"/>
</dbReference>
<evidence type="ECO:0000313" key="3">
    <source>
        <dbReference type="EMBL" id="KAG9329077.1"/>
    </source>
</evidence>
<dbReference type="InterPro" id="IPR010448">
    <property type="entry name" value="Torsin"/>
</dbReference>
<dbReference type="Proteomes" id="UP000824540">
    <property type="component" value="Unassembled WGS sequence"/>
</dbReference>
<evidence type="ECO:0000256" key="1">
    <source>
        <dbReference type="ARBA" id="ARBA00006235"/>
    </source>
</evidence>
<feature type="transmembrane region" description="Helical" evidence="2">
    <location>
        <begin position="7"/>
        <end position="26"/>
    </location>
</feature>